<protein>
    <submittedName>
        <fullName evidence="2">Retrovirus-related Pol polyprotein from transposon RE1</fullName>
    </submittedName>
</protein>
<gene>
    <name evidence="2" type="primary">RE1_2924</name>
    <name evidence="2" type="ORF">CK203_072549</name>
</gene>
<organism evidence="2 3">
    <name type="scientific">Vitis vinifera</name>
    <name type="common">Grape</name>
    <dbReference type="NCBI Taxonomy" id="29760"/>
    <lineage>
        <taxon>Eukaryota</taxon>
        <taxon>Viridiplantae</taxon>
        <taxon>Streptophyta</taxon>
        <taxon>Embryophyta</taxon>
        <taxon>Tracheophyta</taxon>
        <taxon>Spermatophyta</taxon>
        <taxon>Magnoliopsida</taxon>
        <taxon>eudicotyledons</taxon>
        <taxon>Gunneridae</taxon>
        <taxon>Pentapetalae</taxon>
        <taxon>rosids</taxon>
        <taxon>Vitales</taxon>
        <taxon>Vitaceae</taxon>
        <taxon>Viteae</taxon>
        <taxon>Vitis</taxon>
    </lineage>
</organism>
<dbReference type="PANTHER" id="PTHR11439:SF486">
    <property type="entry name" value="RLK (RECEPTOR-LIKE KINASE) PROTEIN, PUTATIVE-RELATED"/>
    <property type="match status" value="1"/>
</dbReference>
<dbReference type="SUPFAM" id="SSF56672">
    <property type="entry name" value="DNA/RNA polymerases"/>
    <property type="match status" value="1"/>
</dbReference>
<dbReference type="InterPro" id="IPR013103">
    <property type="entry name" value="RVT_2"/>
</dbReference>
<evidence type="ECO:0000259" key="1">
    <source>
        <dbReference type="Pfam" id="PF07727"/>
    </source>
</evidence>
<dbReference type="CDD" id="cd09272">
    <property type="entry name" value="RNase_HI_RT_Ty1"/>
    <property type="match status" value="1"/>
</dbReference>
<dbReference type="PANTHER" id="PTHR11439">
    <property type="entry name" value="GAG-POL-RELATED RETROTRANSPOSON"/>
    <property type="match status" value="1"/>
</dbReference>
<reference evidence="2 3" key="1">
    <citation type="journal article" date="2018" name="PLoS Genet.">
        <title>Population sequencing reveals clonal diversity and ancestral inbreeding in the grapevine cultivar Chardonnay.</title>
        <authorList>
            <person name="Roach M.J."/>
            <person name="Johnson D.L."/>
            <person name="Bohlmann J."/>
            <person name="van Vuuren H.J."/>
            <person name="Jones S.J."/>
            <person name="Pretorius I.S."/>
            <person name="Schmidt S.A."/>
            <person name="Borneman A.R."/>
        </authorList>
    </citation>
    <scope>NUCLEOTIDE SEQUENCE [LARGE SCALE GENOMIC DNA]</scope>
    <source>
        <strain evidence="3">cv. Chardonnay</strain>
        <tissue evidence="2">Leaf</tissue>
    </source>
</reference>
<dbReference type="InterPro" id="IPR043502">
    <property type="entry name" value="DNA/RNA_pol_sf"/>
</dbReference>
<dbReference type="Pfam" id="PF07727">
    <property type="entry name" value="RVT_2"/>
    <property type="match status" value="1"/>
</dbReference>
<dbReference type="Proteomes" id="UP000288805">
    <property type="component" value="Unassembled WGS sequence"/>
</dbReference>
<dbReference type="EMBL" id="QGNW01001077">
    <property type="protein sequence ID" value="RVW56453.1"/>
    <property type="molecule type" value="Genomic_DNA"/>
</dbReference>
<name>A0A438F915_VITVI</name>
<dbReference type="AlphaFoldDB" id="A0A438F915"/>
<evidence type="ECO:0000313" key="3">
    <source>
        <dbReference type="Proteomes" id="UP000288805"/>
    </source>
</evidence>
<comment type="caution">
    <text evidence="2">The sequence shown here is derived from an EMBL/GenBank/DDBJ whole genome shotgun (WGS) entry which is preliminary data.</text>
</comment>
<sequence>MTIIIVYVDDIILARDYEEELCKLKNFLAKEFEIKDLGNLKYFIGMEIVRSKKSIAVSQRKYALDLSKETRMLKCKPADLPMDHTVKLGTKEGSALVDKGRYQRLVGKLIYLSHTRPDIGFSISVMFCDNEAVISIAKNLVHNDRTKHVEIDHHFIKEKIEEGIITLIYTPTGLQTVDVLTKALPRSNFEDLSCYLVVLPLKLDYITLGPLDKGWTMGKGSVDNISEWDFDGSLGNDMSKALLSSVLRLVAIIILDLGLFIKFFGYLGCRLAKNSITQFFPQSSNIEHCLQHTTIQGHRTGLTCHDKIREFTASQAWYAGSSDFGAITHSGQIFLAISQSDHLSLSLSFRPSVPVLRAKGENTFQSAWRRSPICPKAPEPETHPRAAHARFSGRRLHLTRRRVRAREPLSGDALPPPGSPDADQPPFLPVCAIRALHVPLLGFFCFRGPSDQIFRRPSAIFSQLQSLHVP</sequence>
<proteinExistence type="predicted"/>
<accession>A0A438F915</accession>
<feature type="domain" description="Reverse transcriptase Ty1/copia-type" evidence="1">
    <location>
        <begin position="3"/>
        <end position="82"/>
    </location>
</feature>
<evidence type="ECO:0000313" key="2">
    <source>
        <dbReference type="EMBL" id="RVW56453.1"/>
    </source>
</evidence>